<evidence type="ECO:0000313" key="1">
    <source>
        <dbReference type="EMBL" id="SGZ26412.1"/>
    </source>
</evidence>
<reference evidence="1 2" key="1">
    <citation type="submission" date="2016-11" db="EMBL/GenBank/DDBJ databases">
        <authorList>
            <person name="Jaros S."/>
            <person name="Januszkiewicz K."/>
            <person name="Wedrychowicz H."/>
        </authorList>
    </citation>
    <scope>NUCLEOTIDE SEQUENCE [LARGE SCALE GENOMIC DNA]</scope>
</reference>
<protein>
    <submittedName>
        <fullName evidence="1">BQ5605_C024g09909 protein</fullName>
    </submittedName>
</protein>
<proteinExistence type="predicted"/>
<sequence length="200" mass="22287">MKIERCTVPECARGEQWYTIPLPSSPRAKKQKSCLIARARTSSFGWLNGPADLSAPSLPHPSIAHSWWRFLDVDSYIMVSFMSWSVPMCVLEWAAREPSPYPYPPRQGTTHDASRHLALDQECHDVSRRCSDPACLDALSHDAVVVGAGTRLGEAAHGHALFFLPPCVRNVFGPFRARMLPSLSFVCPLESKDRFFASTT</sequence>
<accession>A0A2X0NEM1</accession>
<dbReference type="AlphaFoldDB" id="A0A2X0NEM1"/>
<gene>
    <name evidence="1" type="primary">BQ5605_C024g09909</name>
    <name evidence="1" type="ORF">BQ5605_C024G09909</name>
</gene>
<keyword evidence="2" id="KW-1185">Reference proteome</keyword>
<name>A0A2X0NEM1_9BASI</name>
<dbReference type="Proteomes" id="UP000249464">
    <property type="component" value="Unassembled WGS sequence"/>
</dbReference>
<evidence type="ECO:0000313" key="2">
    <source>
        <dbReference type="Proteomes" id="UP000249464"/>
    </source>
</evidence>
<dbReference type="EMBL" id="FQNC01000086">
    <property type="protein sequence ID" value="SGZ26412.1"/>
    <property type="molecule type" value="Genomic_DNA"/>
</dbReference>
<organism evidence="1 2">
    <name type="scientific">Microbotryum silenes-dioicae</name>
    <dbReference type="NCBI Taxonomy" id="796604"/>
    <lineage>
        <taxon>Eukaryota</taxon>
        <taxon>Fungi</taxon>
        <taxon>Dikarya</taxon>
        <taxon>Basidiomycota</taxon>
        <taxon>Pucciniomycotina</taxon>
        <taxon>Microbotryomycetes</taxon>
        <taxon>Microbotryales</taxon>
        <taxon>Microbotryaceae</taxon>
        <taxon>Microbotryum</taxon>
    </lineage>
</organism>